<dbReference type="EnsemblPlants" id="novel_model_4211_5bd9a17a">
    <property type="protein sequence ID" value="cds.novel_model_4211_5bd9a17a"/>
    <property type="gene ID" value="novel_gene_2213_5bd9a17a"/>
</dbReference>
<organism evidence="2 3">
    <name type="scientific">Cannabis sativa</name>
    <name type="common">Hemp</name>
    <name type="synonym">Marijuana</name>
    <dbReference type="NCBI Taxonomy" id="3483"/>
    <lineage>
        <taxon>Eukaryota</taxon>
        <taxon>Viridiplantae</taxon>
        <taxon>Streptophyta</taxon>
        <taxon>Embryophyta</taxon>
        <taxon>Tracheophyta</taxon>
        <taxon>Spermatophyta</taxon>
        <taxon>Magnoliopsida</taxon>
        <taxon>eudicotyledons</taxon>
        <taxon>Gunneridae</taxon>
        <taxon>Pentapetalae</taxon>
        <taxon>rosids</taxon>
        <taxon>fabids</taxon>
        <taxon>Rosales</taxon>
        <taxon>Cannabaceae</taxon>
        <taxon>Cannabis</taxon>
    </lineage>
</organism>
<dbReference type="Gramene" id="novel_model_4211_5bd9a17a">
    <property type="protein sequence ID" value="cds.novel_model_4211_5bd9a17a"/>
    <property type="gene ID" value="novel_gene_2213_5bd9a17a"/>
</dbReference>
<evidence type="ECO:0000313" key="2">
    <source>
        <dbReference type="EnsemblPlants" id="cds.novel_model_4211_5bd9a17a"/>
    </source>
</evidence>
<reference evidence="2" key="1">
    <citation type="submission" date="2018-11" db="EMBL/GenBank/DDBJ databases">
        <authorList>
            <person name="Grassa J C."/>
        </authorList>
    </citation>
    <scope>NUCLEOTIDE SEQUENCE [LARGE SCALE GENOMIC DNA]</scope>
</reference>
<proteinExistence type="predicted"/>
<accession>A0A803R285</accession>
<sequence>MMSKSTQDIYLSFSFFPRGLIMLQHIVKVKMLSYYKENHFIDFPFCLFWVVRSLFFFLLLFLKRIISVFLSLI</sequence>
<dbReference type="AlphaFoldDB" id="A0A803R285"/>
<keyword evidence="1" id="KW-0812">Transmembrane</keyword>
<reference evidence="2" key="2">
    <citation type="submission" date="2021-03" db="UniProtKB">
        <authorList>
            <consortium name="EnsemblPlants"/>
        </authorList>
    </citation>
    <scope>IDENTIFICATION</scope>
</reference>
<dbReference type="EMBL" id="UZAU01000409">
    <property type="status" value="NOT_ANNOTATED_CDS"/>
    <property type="molecule type" value="Genomic_DNA"/>
</dbReference>
<protein>
    <submittedName>
        <fullName evidence="2">Uncharacterized protein</fullName>
    </submittedName>
</protein>
<keyword evidence="3" id="KW-1185">Reference proteome</keyword>
<keyword evidence="1" id="KW-0472">Membrane</keyword>
<evidence type="ECO:0000256" key="1">
    <source>
        <dbReference type="SAM" id="Phobius"/>
    </source>
</evidence>
<dbReference type="Proteomes" id="UP000596661">
    <property type="component" value="Chromosome 5"/>
</dbReference>
<feature type="transmembrane region" description="Helical" evidence="1">
    <location>
        <begin position="39"/>
        <end position="62"/>
    </location>
</feature>
<evidence type="ECO:0000313" key="3">
    <source>
        <dbReference type="Proteomes" id="UP000596661"/>
    </source>
</evidence>
<name>A0A803R285_CANSA</name>
<keyword evidence="1" id="KW-1133">Transmembrane helix</keyword>